<sequence>MIKFLLRLIVGGLATINIAQADIIYHWVPSAPLTTKGDVWITGGEITISDDIFGTTLDDGYLIGSSTPPISFSIDLSSTNMGDSIVSGDASSLVFPYTTDVPLQDAALVVSNLNFGAEIIPVIPPSTSSATPPLIGISMINNVDDPEYSFLISPILTTEGSMEGMAVVIEYPDGSSFSGGSFGYFAVPEPSTLLLFSLGFFGFITLLKQKSI</sequence>
<name>A0A7G1QBS6_9GAMM</name>
<reference evidence="3 4" key="1">
    <citation type="submission" date="2020-03" db="EMBL/GenBank/DDBJ databases">
        <authorList>
            <person name="Picone N."/>
        </authorList>
    </citation>
    <scope>NUCLEOTIDE SEQUENCE [LARGE SCALE GENOMIC DNA]</scope>
    <source>
        <strain evidence="3">NSCAC1</strain>
    </source>
</reference>
<keyword evidence="1" id="KW-0812">Transmembrane</keyword>
<protein>
    <recommendedName>
        <fullName evidence="2">Ice-binding protein C-terminal domain-containing protein</fullName>
    </recommendedName>
</protein>
<dbReference type="Pfam" id="PF07589">
    <property type="entry name" value="PEP-CTERM"/>
    <property type="match status" value="1"/>
</dbReference>
<dbReference type="EMBL" id="LR778175">
    <property type="protein sequence ID" value="CAB1276857.1"/>
    <property type="molecule type" value="Genomic_DNA"/>
</dbReference>
<dbReference type="Proteomes" id="UP000516072">
    <property type="component" value="Chromosome"/>
</dbReference>
<evidence type="ECO:0000313" key="4">
    <source>
        <dbReference type="Proteomes" id="UP000516072"/>
    </source>
</evidence>
<feature type="transmembrane region" description="Helical" evidence="1">
    <location>
        <begin position="182"/>
        <end position="207"/>
    </location>
</feature>
<dbReference type="RefSeq" id="WP_197744068.1">
    <property type="nucleotide sequence ID" value="NZ_LR778175.1"/>
</dbReference>
<evidence type="ECO:0000256" key="1">
    <source>
        <dbReference type="SAM" id="Phobius"/>
    </source>
</evidence>
<keyword evidence="1" id="KW-0472">Membrane</keyword>
<evidence type="ECO:0000259" key="2">
    <source>
        <dbReference type="Pfam" id="PF07589"/>
    </source>
</evidence>
<keyword evidence="1" id="KW-1133">Transmembrane helix</keyword>
<dbReference type="NCBIfam" id="TIGR02595">
    <property type="entry name" value="PEP_CTERM"/>
    <property type="match status" value="1"/>
</dbReference>
<dbReference type="InterPro" id="IPR013424">
    <property type="entry name" value="Ice-binding_C"/>
</dbReference>
<gene>
    <name evidence="3" type="ORF">NSCAC_1381</name>
</gene>
<dbReference type="AlphaFoldDB" id="A0A7G1QBS6"/>
<evidence type="ECO:0000313" key="3">
    <source>
        <dbReference type="EMBL" id="CAB1276857.1"/>
    </source>
</evidence>
<organism evidence="3 4">
    <name type="scientific">Candidatus Nitrosacidococcus tergens</name>
    <dbReference type="NCBI Taxonomy" id="553981"/>
    <lineage>
        <taxon>Bacteria</taxon>
        <taxon>Pseudomonadati</taxon>
        <taxon>Pseudomonadota</taxon>
        <taxon>Gammaproteobacteria</taxon>
        <taxon>Chromatiales</taxon>
        <taxon>Chromatiaceae</taxon>
        <taxon>Candidatus Nitrosacidococcus</taxon>
    </lineage>
</organism>
<accession>A0A7G1QBS6</accession>
<keyword evidence="4" id="KW-1185">Reference proteome</keyword>
<proteinExistence type="predicted"/>
<feature type="domain" description="Ice-binding protein C-terminal" evidence="2">
    <location>
        <begin position="186"/>
        <end position="203"/>
    </location>
</feature>
<dbReference type="KEGG" id="ntg:NSCAC_1381"/>